<reference evidence="2" key="1">
    <citation type="journal article" date="2015" name="Nature">
        <title>Complex archaea that bridge the gap between prokaryotes and eukaryotes.</title>
        <authorList>
            <person name="Spang A."/>
            <person name="Saw J.H."/>
            <person name="Jorgensen S.L."/>
            <person name="Zaremba-Niedzwiedzka K."/>
            <person name="Martijn J."/>
            <person name="Lind A.E."/>
            <person name="van Eijk R."/>
            <person name="Schleper C."/>
            <person name="Guy L."/>
            <person name="Ettema T.J."/>
        </authorList>
    </citation>
    <scope>NUCLEOTIDE SEQUENCE</scope>
</reference>
<accession>A0A0F9TKG3</accession>
<keyword evidence="1" id="KW-1133">Transmembrane helix</keyword>
<comment type="caution">
    <text evidence="2">The sequence shown here is derived from an EMBL/GenBank/DDBJ whole genome shotgun (WGS) entry which is preliminary data.</text>
</comment>
<dbReference type="AlphaFoldDB" id="A0A0F9TKG3"/>
<evidence type="ECO:0000313" key="2">
    <source>
        <dbReference type="EMBL" id="KKN75352.1"/>
    </source>
</evidence>
<dbReference type="PANTHER" id="PTHR35340:SF5">
    <property type="entry name" value="ASST-DOMAIN-CONTAINING PROTEIN"/>
    <property type="match status" value="1"/>
</dbReference>
<protein>
    <recommendedName>
        <fullName evidence="3">Arylsulfotransferase N-terminal domain-containing protein</fullName>
    </recommendedName>
</protein>
<dbReference type="Pfam" id="PF05935">
    <property type="entry name" value="Arylsulfotrans"/>
    <property type="match status" value="1"/>
</dbReference>
<name>A0A0F9TKG3_9ZZZZ</name>
<dbReference type="GO" id="GO:0004062">
    <property type="term" value="F:aryl sulfotransferase activity"/>
    <property type="evidence" value="ECO:0007669"/>
    <property type="project" value="InterPro"/>
</dbReference>
<keyword evidence="1" id="KW-0472">Membrane</keyword>
<dbReference type="InterPro" id="IPR010262">
    <property type="entry name" value="Arylsulfotransferase_bact"/>
</dbReference>
<dbReference type="SUPFAM" id="SSF50998">
    <property type="entry name" value="Quinoprotein alcohol dehydrogenase-like"/>
    <property type="match status" value="1"/>
</dbReference>
<evidence type="ECO:0000256" key="1">
    <source>
        <dbReference type="SAM" id="Phobius"/>
    </source>
</evidence>
<evidence type="ECO:0008006" key="3">
    <source>
        <dbReference type="Google" id="ProtNLM"/>
    </source>
</evidence>
<sequence>MKKNSLHRKHEMTKQTRNRILESILVLFIGAAITLAVVFIRLEDTEEQPQAVAQQTGVSIALLAEGFVAGVAPIVSTGGPLKGTKLPVESNGYTPEYTALTGFTFLGKGKPEMIWVDNDGTVLEHWIIQNKFGGILGDRRFLPNGNILFVIGLDGVFEMDLEGNIHWEYYDTTVNHHAELIETGNILLANIGCDCIQEVDYETKEVVWEWNASQSFGRYDDPDNYIGTLDFPGAENAYEAVDVSNAIFPHDWTHINYAQYLPKTDTFMVSLRSFDLIVEINRAGEIIWSFGPGVITYQHYPKVLPDNSILVYDNGNGRVIRVARDHTILWEYRGLYAPLLGDNDLLPDG</sequence>
<organism evidence="2">
    <name type="scientific">marine sediment metagenome</name>
    <dbReference type="NCBI Taxonomy" id="412755"/>
    <lineage>
        <taxon>unclassified sequences</taxon>
        <taxon>metagenomes</taxon>
        <taxon>ecological metagenomes</taxon>
    </lineage>
</organism>
<dbReference type="PANTHER" id="PTHR35340">
    <property type="entry name" value="PQQ ENZYME REPEAT PROTEIN-RELATED"/>
    <property type="match status" value="1"/>
</dbReference>
<dbReference type="InterPro" id="IPR011047">
    <property type="entry name" value="Quinoprotein_ADH-like_sf"/>
</dbReference>
<feature type="transmembrane region" description="Helical" evidence="1">
    <location>
        <begin position="20"/>
        <end position="40"/>
    </location>
</feature>
<dbReference type="InterPro" id="IPR053143">
    <property type="entry name" value="Arylsulfate_ST"/>
</dbReference>
<feature type="non-terminal residue" evidence="2">
    <location>
        <position position="349"/>
    </location>
</feature>
<proteinExistence type="predicted"/>
<keyword evidence="1" id="KW-0812">Transmembrane</keyword>
<gene>
    <name evidence="2" type="ORF">LCGC14_0382040</name>
</gene>
<dbReference type="EMBL" id="LAZR01000312">
    <property type="protein sequence ID" value="KKN75352.1"/>
    <property type="molecule type" value="Genomic_DNA"/>
</dbReference>